<evidence type="ECO:0000313" key="3">
    <source>
        <dbReference type="Proteomes" id="UP000550354"/>
    </source>
</evidence>
<protein>
    <submittedName>
        <fullName evidence="2">Uncharacterized protein</fullName>
    </submittedName>
</protein>
<dbReference type="Pfam" id="PF19736">
    <property type="entry name" value="DUF6226"/>
    <property type="match status" value="1"/>
</dbReference>
<dbReference type="EMBL" id="JACEOG010000001">
    <property type="protein sequence ID" value="MBA4608407.1"/>
    <property type="molecule type" value="Genomic_DNA"/>
</dbReference>
<evidence type="ECO:0000313" key="2">
    <source>
        <dbReference type="EMBL" id="MBA4608407.1"/>
    </source>
</evidence>
<gene>
    <name evidence="2" type="ORF">H1W00_07960</name>
</gene>
<feature type="region of interest" description="Disordered" evidence="1">
    <location>
        <begin position="283"/>
        <end position="319"/>
    </location>
</feature>
<dbReference type="Proteomes" id="UP000550354">
    <property type="component" value="Unassembled WGS sequence"/>
</dbReference>
<feature type="compositionally biased region" description="Basic and acidic residues" evidence="1">
    <location>
        <begin position="283"/>
        <end position="293"/>
    </location>
</feature>
<sequence>MLPEGWIPHRRADGEVVGWIELDGDDIAAFDLLGRRATPPGVDWHEAEQALDERGIGYLADQYTLTTPAGDHLPVRIGEATTEQVTVVEDEFGGASVIGADPATHVLPFPVPIGVLRDYVRPQLDLGTWLDDEGRPIEYGNRWGVGETPKSMYSECAHPERFEPIITTARALLDHLEQRYDVNRAELVRGEQTYVTLTPRSGDGATLAAVTSRATLPGVKVRAGFGYLNWWPGCGCDACDDSVPDMLDELETAVFAIVEGAMTEWRRGPEGSAPWKIHVEFDGRHVDPGHHEGGSSGEPEPLDLPTTPHRWGPWPVRTG</sequence>
<accession>A0A838XF01</accession>
<evidence type="ECO:0000256" key="1">
    <source>
        <dbReference type="SAM" id="MobiDB-lite"/>
    </source>
</evidence>
<dbReference type="RefSeq" id="WP_181755209.1">
    <property type="nucleotide sequence ID" value="NZ_JACEOG010000001.1"/>
</dbReference>
<keyword evidence="3" id="KW-1185">Reference proteome</keyword>
<dbReference type="AlphaFoldDB" id="A0A838XF01"/>
<reference evidence="2 3" key="1">
    <citation type="submission" date="2020-07" db="EMBL/GenBank/DDBJ databases">
        <title>Draft genome and description of Aeromicrobium phoceense strain Marseille-Q0843 isolated from healthy skin swab.</title>
        <authorList>
            <person name="Boxberger M."/>
            <person name="La Scola B."/>
        </authorList>
    </citation>
    <scope>NUCLEOTIDE SEQUENCE [LARGE SCALE GENOMIC DNA]</scope>
    <source>
        <strain evidence="2 3">Marseille-Q0843</strain>
    </source>
</reference>
<organism evidence="2 3">
    <name type="scientific">Aeromicrobium phoceense</name>
    <dbReference type="NCBI Taxonomy" id="2754045"/>
    <lineage>
        <taxon>Bacteria</taxon>
        <taxon>Bacillati</taxon>
        <taxon>Actinomycetota</taxon>
        <taxon>Actinomycetes</taxon>
        <taxon>Propionibacteriales</taxon>
        <taxon>Nocardioidaceae</taxon>
        <taxon>Aeromicrobium</taxon>
    </lineage>
</organism>
<dbReference type="InterPro" id="IPR045773">
    <property type="entry name" value="DUF6226"/>
</dbReference>
<comment type="caution">
    <text evidence="2">The sequence shown here is derived from an EMBL/GenBank/DDBJ whole genome shotgun (WGS) entry which is preliminary data.</text>
</comment>
<name>A0A838XF01_9ACTN</name>
<proteinExistence type="predicted"/>